<gene>
    <name evidence="2" type="ORF">EJ03DRAFT_331563</name>
</gene>
<organism evidence="2 3">
    <name type="scientific">Teratosphaeria nubilosa</name>
    <dbReference type="NCBI Taxonomy" id="161662"/>
    <lineage>
        <taxon>Eukaryota</taxon>
        <taxon>Fungi</taxon>
        <taxon>Dikarya</taxon>
        <taxon>Ascomycota</taxon>
        <taxon>Pezizomycotina</taxon>
        <taxon>Dothideomycetes</taxon>
        <taxon>Dothideomycetidae</taxon>
        <taxon>Mycosphaerellales</taxon>
        <taxon>Teratosphaeriaceae</taxon>
        <taxon>Teratosphaeria</taxon>
    </lineage>
</organism>
<evidence type="ECO:0000313" key="3">
    <source>
        <dbReference type="Proteomes" id="UP000799436"/>
    </source>
</evidence>
<feature type="region of interest" description="Disordered" evidence="1">
    <location>
        <begin position="71"/>
        <end position="99"/>
    </location>
</feature>
<proteinExistence type="predicted"/>
<reference evidence="2" key="1">
    <citation type="journal article" date="2020" name="Stud. Mycol.">
        <title>101 Dothideomycetes genomes: a test case for predicting lifestyles and emergence of pathogens.</title>
        <authorList>
            <person name="Haridas S."/>
            <person name="Albert R."/>
            <person name="Binder M."/>
            <person name="Bloem J."/>
            <person name="Labutti K."/>
            <person name="Salamov A."/>
            <person name="Andreopoulos B."/>
            <person name="Baker S."/>
            <person name="Barry K."/>
            <person name="Bills G."/>
            <person name="Bluhm B."/>
            <person name="Cannon C."/>
            <person name="Castanera R."/>
            <person name="Culley D."/>
            <person name="Daum C."/>
            <person name="Ezra D."/>
            <person name="Gonzalez J."/>
            <person name="Henrissat B."/>
            <person name="Kuo A."/>
            <person name="Liang C."/>
            <person name="Lipzen A."/>
            <person name="Lutzoni F."/>
            <person name="Magnuson J."/>
            <person name="Mondo S."/>
            <person name="Nolan M."/>
            <person name="Ohm R."/>
            <person name="Pangilinan J."/>
            <person name="Park H.-J."/>
            <person name="Ramirez L."/>
            <person name="Alfaro M."/>
            <person name="Sun H."/>
            <person name="Tritt A."/>
            <person name="Yoshinaga Y."/>
            <person name="Zwiers L.-H."/>
            <person name="Turgeon B."/>
            <person name="Goodwin S."/>
            <person name="Spatafora J."/>
            <person name="Crous P."/>
            <person name="Grigoriev I."/>
        </authorList>
    </citation>
    <scope>NUCLEOTIDE SEQUENCE</scope>
    <source>
        <strain evidence="2">CBS 116005</strain>
    </source>
</reference>
<evidence type="ECO:0000313" key="2">
    <source>
        <dbReference type="EMBL" id="KAF2764780.1"/>
    </source>
</evidence>
<sequence>MASSIDKSKLKELHIALHERQITLSSALCSCDLHLWPQLDIRIFRVMQGKIKDWNAQDEMIRLAKIEEEEARRRSRQQELPHATAKSVLRAGGDSHVRA</sequence>
<dbReference type="PROSITE" id="PS51257">
    <property type="entry name" value="PROKAR_LIPOPROTEIN"/>
    <property type="match status" value="1"/>
</dbReference>
<dbReference type="EMBL" id="ML995910">
    <property type="protein sequence ID" value="KAF2764780.1"/>
    <property type="molecule type" value="Genomic_DNA"/>
</dbReference>
<dbReference type="OrthoDB" id="10636207at2759"/>
<dbReference type="AlphaFoldDB" id="A0A6G1KWI9"/>
<evidence type="ECO:0000256" key="1">
    <source>
        <dbReference type="SAM" id="MobiDB-lite"/>
    </source>
</evidence>
<protein>
    <submittedName>
        <fullName evidence="2">Uncharacterized protein</fullName>
    </submittedName>
</protein>
<name>A0A6G1KWI9_9PEZI</name>
<accession>A0A6G1KWI9</accession>
<keyword evidence="3" id="KW-1185">Reference proteome</keyword>
<dbReference type="Proteomes" id="UP000799436">
    <property type="component" value="Unassembled WGS sequence"/>
</dbReference>